<dbReference type="Gene3D" id="3.30.230.10">
    <property type="match status" value="1"/>
</dbReference>
<evidence type="ECO:0000256" key="9">
    <source>
        <dbReference type="SAM" id="MobiDB-lite"/>
    </source>
</evidence>
<dbReference type="GO" id="GO:0001682">
    <property type="term" value="P:tRNA 5'-leader removal"/>
    <property type="evidence" value="ECO:0007669"/>
    <property type="project" value="UniProtKB-UniRule"/>
</dbReference>
<dbReference type="InterPro" id="IPR000100">
    <property type="entry name" value="RNase_P"/>
</dbReference>
<accession>A0A7V4XS51</accession>
<comment type="caution">
    <text evidence="10">The sequence shown here is derived from an EMBL/GenBank/DDBJ whole genome shotgun (WGS) entry which is preliminary data.</text>
</comment>
<dbReference type="GO" id="GO:0030677">
    <property type="term" value="C:ribonuclease P complex"/>
    <property type="evidence" value="ECO:0007669"/>
    <property type="project" value="TreeGrafter"/>
</dbReference>
<comment type="similarity">
    <text evidence="7">Belongs to the RnpA family.</text>
</comment>
<sequence>MNSWREARLRKHADYQRVYAVSRKQFSASMTYFCRVRPADTPLAPSLAAIPRVGLTAGRVMGKAVERNRIKRRMREAVREHLQLLPGCADVVLHPRKSVMTMEFAALSREVAEVFAKIAARIEREGVDALRAEQDRRLAEPREPQPRRARKPPPRKLAPQKQAKP</sequence>
<evidence type="ECO:0000256" key="7">
    <source>
        <dbReference type="HAMAP-Rule" id="MF_00227"/>
    </source>
</evidence>
<keyword evidence="2 7" id="KW-0819">tRNA processing</keyword>
<feature type="compositionally biased region" description="Basic and acidic residues" evidence="9">
    <location>
        <begin position="129"/>
        <end position="146"/>
    </location>
</feature>
<dbReference type="InterPro" id="IPR014721">
    <property type="entry name" value="Ribsml_uS5_D2-typ_fold_subgr"/>
</dbReference>
<dbReference type="Pfam" id="PF00825">
    <property type="entry name" value="Ribonuclease_P"/>
    <property type="match status" value="1"/>
</dbReference>
<dbReference type="GO" id="GO:0000049">
    <property type="term" value="F:tRNA binding"/>
    <property type="evidence" value="ECO:0007669"/>
    <property type="project" value="UniProtKB-UniRule"/>
</dbReference>
<dbReference type="NCBIfam" id="TIGR00188">
    <property type="entry name" value="rnpA"/>
    <property type="match status" value="1"/>
</dbReference>
<keyword evidence="4 7" id="KW-0255">Endonuclease</keyword>
<dbReference type="GO" id="GO:0004526">
    <property type="term" value="F:ribonuclease P activity"/>
    <property type="evidence" value="ECO:0007669"/>
    <property type="project" value="UniProtKB-UniRule"/>
</dbReference>
<dbReference type="AlphaFoldDB" id="A0A7V4XS51"/>
<comment type="catalytic activity">
    <reaction evidence="7">
        <text>Endonucleolytic cleavage of RNA, removing 5'-extranucleotides from tRNA precursor.</text>
        <dbReference type="EC" id="3.1.26.5"/>
    </reaction>
</comment>
<keyword evidence="3 7" id="KW-0540">Nuclease</keyword>
<dbReference type="EC" id="3.1.26.5" evidence="7 8"/>
<keyword evidence="6 7" id="KW-0694">RNA-binding</keyword>
<dbReference type="InterPro" id="IPR020539">
    <property type="entry name" value="RNase_P_CS"/>
</dbReference>
<dbReference type="PANTHER" id="PTHR33992">
    <property type="entry name" value="RIBONUCLEASE P PROTEIN COMPONENT"/>
    <property type="match status" value="1"/>
</dbReference>
<dbReference type="InterPro" id="IPR020568">
    <property type="entry name" value="Ribosomal_Su5_D2-typ_SF"/>
</dbReference>
<comment type="function">
    <text evidence="1 7">RNaseP catalyzes the removal of the 5'-leader sequence from pre-tRNA to produce the mature 5'-terminus. It can also cleave other RNA substrates such as 4.5S RNA. The protein component plays an auxiliary but essential role in vivo by binding to the 5'-leader sequence and broadening the substrate specificity of the ribozyme.</text>
</comment>
<comment type="subunit">
    <text evidence="7">Consists of a catalytic RNA component (M1 or rnpB) and a protein subunit.</text>
</comment>
<evidence type="ECO:0000256" key="1">
    <source>
        <dbReference type="ARBA" id="ARBA00002663"/>
    </source>
</evidence>
<evidence type="ECO:0000313" key="10">
    <source>
        <dbReference type="EMBL" id="HGY94203.1"/>
    </source>
</evidence>
<organism evidence="10">
    <name type="scientific">Acidobacterium capsulatum</name>
    <dbReference type="NCBI Taxonomy" id="33075"/>
    <lineage>
        <taxon>Bacteria</taxon>
        <taxon>Pseudomonadati</taxon>
        <taxon>Acidobacteriota</taxon>
        <taxon>Terriglobia</taxon>
        <taxon>Terriglobales</taxon>
        <taxon>Acidobacteriaceae</taxon>
        <taxon>Acidobacterium</taxon>
    </lineage>
</organism>
<evidence type="ECO:0000256" key="4">
    <source>
        <dbReference type="ARBA" id="ARBA00022759"/>
    </source>
</evidence>
<name>A0A7V4XS51_9BACT</name>
<protein>
    <recommendedName>
        <fullName evidence="7 8">Ribonuclease P protein component</fullName>
        <shortName evidence="7">RNase P protein</shortName>
        <shortName evidence="7">RNaseP protein</shortName>
        <ecNumber evidence="7 8">3.1.26.5</ecNumber>
    </recommendedName>
    <alternativeName>
        <fullName evidence="7">Protein C5</fullName>
    </alternativeName>
</protein>
<dbReference type="EMBL" id="DTKL01000032">
    <property type="protein sequence ID" value="HGY94203.1"/>
    <property type="molecule type" value="Genomic_DNA"/>
</dbReference>
<feature type="region of interest" description="Disordered" evidence="9">
    <location>
        <begin position="129"/>
        <end position="165"/>
    </location>
</feature>
<dbReference type="SUPFAM" id="SSF54211">
    <property type="entry name" value="Ribosomal protein S5 domain 2-like"/>
    <property type="match status" value="1"/>
</dbReference>
<evidence type="ECO:0000256" key="6">
    <source>
        <dbReference type="ARBA" id="ARBA00022884"/>
    </source>
</evidence>
<keyword evidence="5 7" id="KW-0378">Hydrolase</keyword>
<proteinExistence type="inferred from homology"/>
<dbReference type="HAMAP" id="MF_00227">
    <property type="entry name" value="RNase_P"/>
    <property type="match status" value="1"/>
</dbReference>
<dbReference type="GO" id="GO:0042781">
    <property type="term" value="F:3'-tRNA processing endoribonuclease activity"/>
    <property type="evidence" value="ECO:0007669"/>
    <property type="project" value="TreeGrafter"/>
</dbReference>
<gene>
    <name evidence="7 10" type="primary">rnpA</name>
    <name evidence="10" type="ORF">ENW50_05895</name>
</gene>
<dbReference type="PANTHER" id="PTHR33992:SF1">
    <property type="entry name" value="RIBONUCLEASE P PROTEIN COMPONENT"/>
    <property type="match status" value="1"/>
</dbReference>
<dbReference type="PROSITE" id="PS00648">
    <property type="entry name" value="RIBONUCLEASE_P"/>
    <property type="match status" value="1"/>
</dbReference>
<evidence type="ECO:0000256" key="3">
    <source>
        <dbReference type="ARBA" id="ARBA00022722"/>
    </source>
</evidence>
<evidence type="ECO:0000256" key="8">
    <source>
        <dbReference type="NCBIfam" id="TIGR00188"/>
    </source>
</evidence>
<evidence type="ECO:0000256" key="2">
    <source>
        <dbReference type="ARBA" id="ARBA00022694"/>
    </source>
</evidence>
<reference evidence="10" key="1">
    <citation type="journal article" date="2020" name="mSystems">
        <title>Genome- and Community-Level Interaction Insights into Carbon Utilization and Element Cycling Functions of Hydrothermarchaeota in Hydrothermal Sediment.</title>
        <authorList>
            <person name="Zhou Z."/>
            <person name="Liu Y."/>
            <person name="Xu W."/>
            <person name="Pan J."/>
            <person name="Luo Z.H."/>
            <person name="Li M."/>
        </authorList>
    </citation>
    <scope>NUCLEOTIDE SEQUENCE [LARGE SCALE GENOMIC DNA]</scope>
    <source>
        <strain evidence="10">SpSt-855</strain>
    </source>
</reference>
<evidence type="ECO:0000256" key="5">
    <source>
        <dbReference type="ARBA" id="ARBA00022801"/>
    </source>
</evidence>